<organism evidence="1">
    <name type="scientific">anaerobic digester metagenome</name>
    <dbReference type="NCBI Taxonomy" id="1263854"/>
    <lineage>
        <taxon>unclassified sequences</taxon>
        <taxon>metagenomes</taxon>
        <taxon>ecological metagenomes</taxon>
    </lineage>
</organism>
<dbReference type="AlphaFoldDB" id="A0A485M1Y8"/>
<evidence type="ECO:0000313" key="1">
    <source>
        <dbReference type="EMBL" id="VFU15346.1"/>
    </source>
</evidence>
<evidence type="ECO:0008006" key="2">
    <source>
        <dbReference type="Google" id="ProtNLM"/>
    </source>
</evidence>
<dbReference type="SUPFAM" id="SSF51161">
    <property type="entry name" value="Trimeric LpxA-like enzymes"/>
    <property type="match status" value="1"/>
</dbReference>
<dbReference type="Gene3D" id="2.160.10.10">
    <property type="entry name" value="Hexapeptide repeat proteins"/>
    <property type="match status" value="1"/>
</dbReference>
<reference evidence="1" key="1">
    <citation type="submission" date="2019-03" db="EMBL/GenBank/DDBJ databases">
        <authorList>
            <person name="Hao L."/>
        </authorList>
    </citation>
    <scope>NUCLEOTIDE SEQUENCE</scope>
</reference>
<gene>
    <name evidence="1" type="ORF">SCFA_410014</name>
</gene>
<dbReference type="InterPro" id="IPR011004">
    <property type="entry name" value="Trimer_LpxA-like_sf"/>
</dbReference>
<sequence length="415" mass="45355">MENGLDHKTRSLMDKGVIMPFPAGVVIGEDVDPGMIAPGVVIHPGCRISGKTTSIQAGTVLGSSGPVTLIDCQTGRDVELGGGFFGRSVFLDRSSVAGDAHVRDACILEEEVSGAHSIKLEHTVLMPFVTLGSHIDFCDCLMAGGTDRRNCSEVGSSFVHFNLTPNRDRAAPSLLGDVPRGVMLGERPIFLGGQGGLVGPAVIEYGTVISAGTIIRGDITEGGKVVFDDHPRPAMRDFRPGIYWEITRSVRNNLLFIANLVALRAWYVFVRSEFFGSGAIEQALLRGALEKIDMSLDERIRHLGEMAENMPESIHEYQALMGKAARRVLIAQKRDLFEKWVRLCEMLRSLKSRTGDEQDRDAFLSLLAAGREAGRDYIETARGLDAETRQTGIRWLQGIVSRVIDTIYAVIPSFR</sequence>
<dbReference type="EMBL" id="CAADRM010000105">
    <property type="protein sequence ID" value="VFU15346.1"/>
    <property type="molecule type" value="Genomic_DNA"/>
</dbReference>
<protein>
    <recommendedName>
        <fullName evidence="2">UDP-N-acetylglucosamine pyrophosphorylase</fullName>
    </recommendedName>
</protein>
<name>A0A485M1Y8_9ZZZZ</name>
<proteinExistence type="predicted"/>
<accession>A0A485M1Y8</accession>